<feature type="region of interest" description="Disordered" evidence="12">
    <location>
        <begin position="132"/>
        <end position="166"/>
    </location>
</feature>
<dbReference type="GO" id="GO:0008270">
    <property type="term" value="F:zinc ion binding"/>
    <property type="evidence" value="ECO:0007669"/>
    <property type="project" value="UniProtKB-KW"/>
</dbReference>
<reference evidence="15 16" key="1">
    <citation type="journal article" date="2015" name="Nat. Commun.">
        <title>Lucilia cuprina genome unlocks parasitic fly biology to underpin future interventions.</title>
        <authorList>
            <person name="Anstead C.A."/>
            <person name="Korhonen P.K."/>
            <person name="Young N.D."/>
            <person name="Hall R.S."/>
            <person name="Jex A.R."/>
            <person name="Murali S.C."/>
            <person name="Hughes D.S."/>
            <person name="Lee S.F."/>
            <person name="Perry T."/>
            <person name="Stroehlein A.J."/>
            <person name="Ansell B.R."/>
            <person name="Breugelmans B."/>
            <person name="Hofmann A."/>
            <person name="Qu J."/>
            <person name="Dugan S."/>
            <person name="Lee S.L."/>
            <person name="Chao H."/>
            <person name="Dinh H."/>
            <person name="Han Y."/>
            <person name="Doddapaneni H.V."/>
            <person name="Worley K.C."/>
            <person name="Muzny D.M."/>
            <person name="Ioannidis P."/>
            <person name="Waterhouse R.M."/>
            <person name="Zdobnov E.M."/>
            <person name="James P.J."/>
            <person name="Bagnall N.H."/>
            <person name="Kotze A.C."/>
            <person name="Gibbs R.A."/>
            <person name="Richards S."/>
            <person name="Batterham P."/>
            <person name="Gasser R.B."/>
        </authorList>
    </citation>
    <scope>NUCLEOTIDE SEQUENCE [LARGE SCALE GENOMIC DNA]</scope>
    <source>
        <strain evidence="15 16">LS</strain>
        <tissue evidence="15">Full body</tissue>
    </source>
</reference>
<feature type="domain" description="C2H2-type" evidence="14">
    <location>
        <begin position="389"/>
        <end position="423"/>
    </location>
</feature>
<keyword evidence="13" id="KW-0472">Membrane</keyword>
<comment type="caution">
    <text evidence="15">The sequence shown here is derived from an EMBL/GenBank/DDBJ whole genome shotgun (WGS) entry which is preliminary data.</text>
</comment>
<evidence type="ECO:0000256" key="12">
    <source>
        <dbReference type="SAM" id="MobiDB-lite"/>
    </source>
</evidence>
<dbReference type="InterPro" id="IPR036236">
    <property type="entry name" value="Znf_C2H2_sf"/>
</dbReference>
<dbReference type="GO" id="GO:0060562">
    <property type="term" value="P:epithelial tube morphogenesis"/>
    <property type="evidence" value="ECO:0007669"/>
    <property type="project" value="UniProtKB-ARBA"/>
</dbReference>
<keyword evidence="6" id="KW-0805">Transcription regulation</keyword>
<dbReference type="GO" id="GO:0005634">
    <property type="term" value="C:nucleus"/>
    <property type="evidence" value="ECO:0007669"/>
    <property type="project" value="UniProtKB-SubCell"/>
</dbReference>
<protein>
    <recommendedName>
        <fullName evidence="14">C2H2-type domain-containing protein</fullName>
    </recommendedName>
</protein>
<feature type="domain" description="C2H2-type" evidence="14">
    <location>
        <begin position="276"/>
        <end position="298"/>
    </location>
</feature>
<dbReference type="SMART" id="SM00355">
    <property type="entry name" value="ZnF_C2H2"/>
    <property type="match status" value="5"/>
</dbReference>
<evidence type="ECO:0000256" key="2">
    <source>
        <dbReference type="ARBA" id="ARBA00022723"/>
    </source>
</evidence>
<evidence type="ECO:0000259" key="14">
    <source>
        <dbReference type="PROSITE" id="PS50157"/>
    </source>
</evidence>
<dbReference type="GO" id="GO:0000978">
    <property type="term" value="F:RNA polymerase II cis-regulatory region sequence-specific DNA binding"/>
    <property type="evidence" value="ECO:0007669"/>
    <property type="project" value="TreeGrafter"/>
</dbReference>
<dbReference type="FunFam" id="3.30.160.60:FF:000322">
    <property type="entry name" value="GDNF-inducible zinc finger protein 1"/>
    <property type="match status" value="1"/>
</dbReference>
<comment type="similarity">
    <text evidence="10">Belongs to the snail C2H2-type zinc-finger protein family.</text>
</comment>
<evidence type="ECO:0000256" key="5">
    <source>
        <dbReference type="ARBA" id="ARBA00022833"/>
    </source>
</evidence>
<keyword evidence="3" id="KW-0677">Repeat</keyword>
<dbReference type="FunFam" id="3.30.160.60:FF:000207">
    <property type="entry name" value="zinc finger protein SNAI2"/>
    <property type="match status" value="1"/>
</dbReference>
<evidence type="ECO:0000313" key="15">
    <source>
        <dbReference type="EMBL" id="KNC27171.1"/>
    </source>
</evidence>
<feature type="transmembrane region" description="Helical" evidence="13">
    <location>
        <begin position="648"/>
        <end position="665"/>
    </location>
</feature>
<evidence type="ECO:0000256" key="13">
    <source>
        <dbReference type="SAM" id="Phobius"/>
    </source>
</evidence>
<dbReference type="InterPro" id="IPR050527">
    <property type="entry name" value="Snail/Krueppel_Znf"/>
</dbReference>
<sequence length="666" mass="76097">MTKEQTTVIPEELYNLTQLAEVAAERLSTTDKIEGNDFVAEHSNIVERSMEHTINKNHNVLNKIEKPDVLTKDMRSLEQQQLQYNQQQQQQVQEQQIKIDSSITLTKLSCNVKSIQKTENRSHITTFDNYHRRHHHHHTPHHNYQDQLHHQQQQHDNHNTPHHLTHHQHYNTNAVGTFYSSSDDDSNYYSHKVFDRKKLRRSTISDNSRYDEHSSCSSAPGGSSSSSSGSTSGDEQHYTQMHHDTSEGGSTEIGGLKQMHIDSSTGSSLNLLDDEHICPECGKKYSTSSNLARHRQTHRSIMDKKARHCPFCEKVYVSMPAYSMHVRTHNQGCECQYCGKKFSRPWLLQGHIRTHTGEKPFKCNVCTKAFADKSNLRAHIQTHSNTKPHTCKRCGKAFALKSYLYKHEESSCMKNHHKSGEKESRPNRSASQTVQMTTPKSTISHYVTNENNLTTVSQVAGPESAKTTLATKLLQKEKDRRQAALQYTNLPHTLMNNNPSLQIITVSTDSPLVDGTNLKSYTMLTSPMAQEEYEHYKRISVIQTPAITNPTPATQLPGPNHQVCPEMHTYSTANLTVTPALAPTHMQVQFYNTVKTVNDHEQIQEQPVDFSPKNNFTHSAKTSPFELTETHNLDLILFKLLLFYLNKISTYFNLFITFLLELFILN</sequence>
<dbReference type="AlphaFoldDB" id="A0A0L0C4K3"/>
<feature type="domain" description="C2H2-type" evidence="14">
    <location>
        <begin position="333"/>
        <end position="360"/>
    </location>
</feature>
<feature type="region of interest" description="Disordered" evidence="12">
    <location>
        <begin position="414"/>
        <end position="439"/>
    </location>
</feature>
<evidence type="ECO:0000256" key="6">
    <source>
        <dbReference type="ARBA" id="ARBA00023015"/>
    </source>
</evidence>
<evidence type="ECO:0000256" key="7">
    <source>
        <dbReference type="ARBA" id="ARBA00023125"/>
    </source>
</evidence>
<gene>
    <name evidence="15" type="ORF">FF38_13839</name>
</gene>
<evidence type="ECO:0000256" key="10">
    <source>
        <dbReference type="ARBA" id="ARBA00037948"/>
    </source>
</evidence>
<dbReference type="Pfam" id="PF00096">
    <property type="entry name" value="zf-C2H2"/>
    <property type="match status" value="3"/>
</dbReference>
<dbReference type="GO" id="GO:0055059">
    <property type="term" value="P:asymmetric neuroblast division"/>
    <property type="evidence" value="ECO:0007669"/>
    <property type="project" value="UniProtKB-ARBA"/>
</dbReference>
<keyword evidence="16" id="KW-1185">Reference proteome</keyword>
<evidence type="ECO:0000256" key="9">
    <source>
        <dbReference type="ARBA" id="ARBA00023242"/>
    </source>
</evidence>
<feature type="compositionally biased region" description="Polar residues" evidence="12">
    <location>
        <begin position="427"/>
        <end position="439"/>
    </location>
</feature>
<dbReference type="PANTHER" id="PTHR24388">
    <property type="entry name" value="ZINC FINGER PROTEIN"/>
    <property type="match status" value="1"/>
</dbReference>
<dbReference type="FunFam" id="3.30.160.60:FF:000130">
    <property type="entry name" value="Spalt-like transcription factor 4"/>
    <property type="match status" value="1"/>
</dbReference>
<dbReference type="SUPFAM" id="SSF57667">
    <property type="entry name" value="beta-beta-alpha zinc fingers"/>
    <property type="match status" value="3"/>
</dbReference>
<evidence type="ECO:0000256" key="3">
    <source>
        <dbReference type="ARBA" id="ARBA00022737"/>
    </source>
</evidence>
<keyword evidence="13" id="KW-0812">Transmembrane</keyword>
<dbReference type="PROSITE" id="PS00028">
    <property type="entry name" value="ZINC_FINGER_C2H2_1"/>
    <property type="match status" value="3"/>
</dbReference>
<feature type="compositionally biased region" description="Basic residues" evidence="12">
    <location>
        <begin position="132"/>
        <end position="141"/>
    </location>
</feature>
<dbReference type="InterPro" id="IPR013087">
    <property type="entry name" value="Znf_C2H2_type"/>
</dbReference>
<dbReference type="GO" id="GO:0000981">
    <property type="term" value="F:DNA-binding transcription factor activity, RNA polymerase II-specific"/>
    <property type="evidence" value="ECO:0007669"/>
    <property type="project" value="TreeGrafter"/>
</dbReference>
<proteinExistence type="inferred from homology"/>
<dbReference type="OrthoDB" id="5428132at2759"/>
<dbReference type="GO" id="GO:2000177">
    <property type="term" value="P:regulation of neural precursor cell proliferation"/>
    <property type="evidence" value="ECO:0007669"/>
    <property type="project" value="UniProtKB-ARBA"/>
</dbReference>
<dbReference type="GO" id="GO:0045944">
    <property type="term" value="P:positive regulation of transcription by RNA polymerase II"/>
    <property type="evidence" value="ECO:0007669"/>
    <property type="project" value="UniProtKB-ARBA"/>
</dbReference>
<organism evidence="15 16">
    <name type="scientific">Lucilia cuprina</name>
    <name type="common">Green bottle fly</name>
    <name type="synonym">Australian sheep blowfly</name>
    <dbReference type="NCBI Taxonomy" id="7375"/>
    <lineage>
        <taxon>Eukaryota</taxon>
        <taxon>Metazoa</taxon>
        <taxon>Ecdysozoa</taxon>
        <taxon>Arthropoda</taxon>
        <taxon>Hexapoda</taxon>
        <taxon>Insecta</taxon>
        <taxon>Pterygota</taxon>
        <taxon>Neoptera</taxon>
        <taxon>Endopterygota</taxon>
        <taxon>Diptera</taxon>
        <taxon>Brachycera</taxon>
        <taxon>Muscomorpha</taxon>
        <taxon>Oestroidea</taxon>
        <taxon>Calliphoridae</taxon>
        <taxon>Luciliinae</taxon>
        <taxon>Lucilia</taxon>
    </lineage>
</organism>
<dbReference type="FunFam" id="3.30.160.60:FF:000043">
    <property type="entry name" value="Scratch family zinc finger 2"/>
    <property type="match status" value="1"/>
</dbReference>
<feature type="domain" description="C2H2-type" evidence="14">
    <location>
        <begin position="361"/>
        <end position="388"/>
    </location>
</feature>
<keyword evidence="2" id="KW-0479">Metal-binding</keyword>
<evidence type="ECO:0000256" key="8">
    <source>
        <dbReference type="ARBA" id="ARBA00023163"/>
    </source>
</evidence>
<dbReference type="GO" id="GO:0007417">
    <property type="term" value="P:central nervous system development"/>
    <property type="evidence" value="ECO:0007669"/>
    <property type="project" value="UniProtKB-ARBA"/>
</dbReference>
<keyword evidence="8" id="KW-0804">Transcription</keyword>
<evidence type="ECO:0000256" key="4">
    <source>
        <dbReference type="ARBA" id="ARBA00022771"/>
    </source>
</evidence>
<evidence type="ECO:0000256" key="1">
    <source>
        <dbReference type="ARBA" id="ARBA00004123"/>
    </source>
</evidence>
<comment type="subcellular location">
    <subcellularLocation>
        <location evidence="1">Nucleus</location>
    </subcellularLocation>
</comment>
<accession>A0A0L0C4K3</accession>
<keyword evidence="7" id="KW-0238">DNA-binding</keyword>
<keyword evidence="13" id="KW-1133">Transmembrane helix</keyword>
<feature type="compositionally biased region" description="Basic and acidic residues" evidence="12">
    <location>
        <begin position="143"/>
        <end position="159"/>
    </location>
</feature>
<feature type="compositionally biased region" description="Basic and acidic residues" evidence="12">
    <location>
        <begin position="234"/>
        <end position="246"/>
    </location>
</feature>
<keyword evidence="4 11" id="KW-0863">Zinc-finger</keyword>
<keyword evidence="5" id="KW-0862">Zinc</keyword>
<keyword evidence="9" id="KW-0539">Nucleus</keyword>
<evidence type="ECO:0000256" key="11">
    <source>
        <dbReference type="PROSITE-ProRule" id="PRU00042"/>
    </source>
</evidence>
<dbReference type="PANTHER" id="PTHR24388:SF100">
    <property type="entry name" value="ZINC FINGER PROTEIN 423"/>
    <property type="match status" value="1"/>
</dbReference>
<dbReference type="Gene3D" id="3.30.160.60">
    <property type="entry name" value="Classic Zinc Finger"/>
    <property type="match status" value="4"/>
</dbReference>
<dbReference type="PROSITE" id="PS50157">
    <property type="entry name" value="ZINC_FINGER_C2H2_2"/>
    <property type="match status" value="4"/>
</dbReference>
<evidence type="ECO:0000313" key="16">
    <source>
        <dbReference type="Proteomes" id="UP000037069"/>
    </source>
</evidence>
<feature type="region of interest" description="Disordered" evidence="12">
    <location>
        <begin position="204"/>
        <end position="254"/>
    </location>
</feature>
<dbReference type="Proteomes" id="UP000037069">
    <property type="component" value="Unassembled WGS sequence"/>
</dbReference>
<name>A0A0L0C4K3_LUCCU</name>
<dbReference type="EMBL" id="JRES01000932">
    <property type="protein sequence ID" value="KNC27171.1"/>
    <property type="molecule type" value="Genomic_DNA"/>
</dbReference>
<feature type="compositionally biased region" description="Low complexity" evidence="12">
    <location>
        <begin position="215"/>
        <end position="233"/>
    </location>
</feature>